<evidence type="ECO:0000256" key="1">
    <source>
        <dbReference type="ARBA" id="ARBA00004651"/>
    </source>
</evidence>
<evidence type="ECO:0000256" key="3">
    <source>
        <dbReference type="ARBA" id="ARBA00022692"/>
    </source>
</evidence>
<evidence type="ECO:0000256" key="8">
    <source>
        <dbReference type="ARBA" id="ARBA00035585"/>
    </source>
</evidence>
<evidence type="ECO:0000256" key="9">
    <source>
        <dbReference type="ARBA" id="ARBA00049940"/>
    </source>
</evidence>
<keyword evidence="5 10" id="KW-0472">Membrane</keyword>
<dbReference type="InterPro" id="IPR003691">
    <property type="entry name" value="FluC"/>
</dbReference>
<keyword evidence="2 10" id="KW-1003">Cell membrane</keyword>
<feature type="transmembrane region" description="Helical" evidence="10">
    <location>
        <begin position="67"/>
        <end position="88"/>
    </location>
</feature>
<feature type="transmembrane region" description="Helical" evidence="10">
    <location>
        <begin position="100"/>
        <end position="121"/>
    </location>
</feature>
<comment type="similarity">
    <text evidence="7 10">Belongs to the fluoride channel Fluc/FEX (TC 1.A.43) family.</text>
</comment>
<keyword evidence="12" id="KW-1185">Reference proteome</keyword>
<keyword evidence="10" id="KW-0479">Metal-binding</keyword>
<name>A0ABN1JH99_9CLOT</name>
<comment type="function">
    <text evidence="9 10">Fluoride-specific ion channel. Important for reducing fluoride concentration in the cell, thus reducing its toxicity.</text>
</comment>
<dbReference type="RefSeq" id="WP_343761065.1">
    <property type="nucleotide sequence ID" value="NZ_BAAACG010000008.1"/>
</dbReference>
<keyword evidence="10" id="KW-0406">Ion transport</keyword>
<organism evidence="11 12">
    <name type="scientific">Clostridium oceanicum</name>
    <dbReference type="NCBI Taxonomy" id="1543"/>
    <lineage>
        <taxon>Bacteria</taxon>
        <taxon>Bacillati</taxon>
        <taxon>Bacillota</taxon>
        <taxon>Clostridia</taxon>
        <taxon>Eubacteriales</taxon>
        <taxon>Clostridiaceae</taxon>
        <taxon>Clostridium</taxon>
    </lineage>
</organism>
<keyword evidence="6 10" id="KW-0407">Ion channel</keyword>
<dbReference type="Pfam" id="PF02537">
    <property type="entry name" value="CRCB"/>
    <property type="match status" value="1"/>
</dbReference>
<evidence type="ECO:0000256" key="6">
    <source>
        <dbReference type="ARBA" id="ARBA00023303"/>
    </source>
</evidence>
<evidence type="ECO:0000313" key="12">
    <source>
        <dbReference type="Proteomes" id="UP001501510"/>
    </source>
</evidence>
<evidence type="ECO:0000256" key="5">
    <source>
        <dbReference type="ARBA" id="ARBA00023136"/>
    </source>
</evidence>
<accession>A0ABN1JH99</accession>
<keyword evidence="10" id="KW-0813">Transport</keyword>
<dbReference type="HAMAP" id="MF_00454">
    <property type="entry name" value="FluC"/>
    <property type="match status" value="1"/>
</dbReference>
<dbReference type="NCBIfam" id="TIGR00494">
    <property type="entry name" value="crcB"/>
    <property type="match status" value="1"/>
</dbReference>
<feature type="binding site" evidence="10">
    <location>
        <position position="78"/>
    </location>
    <ligand>
        <name>Na(+)</name>
        <dbReference type="ChEBI" id="CHEBI:29101"/>
        <note>structural</note>
    </ligand>
</feature>
<evidence type="ECO:0000256" key="10">
    <source>
        <dbReference type="HAMAP-Rule" id="MF_00454"/>
    </source>
</evidence>
<reference evidence="11 12" key="1">
    <citation type="journal article" date="2019" name="Int. J. Syst. Evol. Microbiol.">
        <title>The Global Catalogue of Microorganisms (GCM) 10K type strain sequencing project: providing services to taxonomists for standard genome sequencing and annotation.</title>
        <authorList>
            <consortium name="The Broad Institute Genomics Platform"/>
            <consortium name="The Broad Institute Genome Sequencing Center for Infectious Disease"/>
            <person name="Wu L."/>
            <person name="Ma J."/>
        </authorList>
    </citation>
    <scope>NUCLEOTIDE SEQUENCE [LARGE SCALE GENOMIC DNA]</scope>
    <source>
        <strain evidence="11 12">JCM 1407</strain>
    </source>
</reference>
<evidence type="ECO:0000256" key="7">
    <source>
        <dbReference type="ARBA" id="ARBA00035120"/>
    </source>
</evidence>
<protein>
    <recommendedName>
        <fullName evidence="10">Fluoride-specific ion channel FluC</fullName>
    </recommendedName>
</protein>
<evidence type="ECO:0000256" key="4">
    <source>
        <dbReference type="ARBA" id="ARBA00022989"/>
    </source>
</evidence>
<keyword evidence="3 10" id="KW-0812">Transmembrane</keyword>
<feature type="transmembrane region" description="Helical" evidence="10">
    <location>
        <begin position="33"/>
        <end position="55"/>
    </location>
</feature>
<keyword evidence="10" id="KW-0915">Sodium</keyword>
<comment type="caution">
    <text evidence="11">The sequence shown here is derived from an EMBL/GenBank/DDBJ whole genome shotgun (WGS) entry which is preliminary data.</text>
</comment>
<feature type="binding site" evidence="10">
    <location>
        <position position="75"/>
    </location>
    <ligand>
        <name>Na(+)</name>
        <dbReference type="ChEBI" id="CHEBI:29101"/>
        <note>structural</note>
    </ligand>
</feature>
<dbReference type="Proteomes" id="UP001501510">
    <property type="component" value="Unassembled WGS sequence"/>
</dbReference>
<feature type="transmembrane region" description="Helical" evidence="10">
    <location>
        <begin position="5"/>
        <end position="21"/>
    </location>
</feature>
<comment type="catalytic activity">
    <reaction evidence="8">
        <text>fluoride(in) = fluoride(out)</text>
        <dbReference type="Rhea" id="RHEA:76159"/>
        <dbReference type="ChEBI" id="CHEBI:17051"/>
    </reaction>
    <physiologicalReaction direction="left-to-right" evidence="8">
        <dbReference type="Rhea" id="RHEA:76160"/>
    </physiologicalReaction>
</comment>
<dbReference type="PANTHER" id="PTHR28259:SF1">
    <property type="entry name" value="FLUORIDE EXPORT PROTEIN 1-RELATED"/>
    <property type="match status" value="1"/>
</dbReference>
<sequence>MSKILYVGLGGFLGAIIRYLLTYLTSKNLSNPIPLGTLISNILGGFFIGFIISLSIRNHNISYNLKLFLTTGLMGGLTTFSTFSLETITLMEKGSYKLTLINIALNLSLSFLGVFLGENFVSKIF</sequence>
<dbReference type="PANTHER" id="PTHR28259">
    <property type="entry name" value="FLUORIDE EXPORT PROTEIN 1-RELATED"/>
    <property type="match status" value="1"/>
</dbReference>
<evidence type="ECO:0000256" key="2">
    <source>
        <dbReference type="ARBA" id="ARBA00022475"/>
    </source>
</evidence>
<comment type="activity regulation">
    <text evidence="10">Na(+) is not transported, but it plays an essential structural role and its presence is essential for fluoride channel function.</text>
</comment>
<comment type="subcellular location">
    <subcellularLocation>
        <location evidence="1 10">Cell membrane</location>
        <topology evidence="1 10">Multi-pass membrane protein</topology>
    </subcellularLocation>
</comment>
<dbReference type="EMBL" id="BAAACG010000008">
    <property type="protein sequence ID" value="GAA0739767.1"/>
    <property type="molecule type" value="Genomic_DNA"/>
</dbReference>
<evidence type="ECO:0000313" key="11">
    <source>
        <dbReference type="EMBL" id="GAA0739767.1"/>
    </source>
</evidence>
<gene>
    <name evidence="10 11" type="primary">crcB</name>
    <name evidence="10" type="synonym">fluC</name>
    <name evidence="11" type="ORF">GCM10008906_18940</name>
</gene>
<keyword evidence="4 10" id="KW-1133">Transmembrane helix</keyword>
<proteinExistence type="inferred from homology"/>